<evidence type="ECO:0000256" key="9">
    <source>
        <dbReference type="ARBA" id="ARBA00022777"/>
    </source>
</evidence>
<dbReference type="EMBL" id="PFPK01000046">
    <property type="protein sequence ID" value="PIZ94349.1"/>
    <property type="molecule type" value="Genomic_DNA"/>
</dbReference>
<dbReference type="GO" id="GO:0005524">
    <property type="term" value="F:ATP binding"/>
    <property type="evidence" value="ECO:0007669"/>
    <property type="project" value="UniProtKB-KW"/>
</dbReference>
<keyword evidence="8" id="KW-0547">Nucleotide-binding</keyword>
<dbReference type="InterPro" id="IPR001048">
    <property type="entry name" value="Asp/Glu/Uridylate_kinase"/>
</dbReference>
<evidence type="ECO:0000256" key="2">
    <source>
        <dbReference type="ARBA" id="ARBA00004791"/>
    </source>
</evidence>
<dbReference type="PANTHER" id="PTHR42833">
    <property type="entry name" value="URIDYLATE KINASE"/>
    <property type="match status" value="1"/>
</dbReference>
<dbReference type="InterPro" id="IPR036393">
    <property type="entry name" value="AceGlu_kinase-like_sf"/>
</dbReference>
<evidence type="ECO:0000256" key="3">
    <source>
        <dbReference type="ARBA" id="ARBA00007614"/>
    </source>
</evidence>
<feature type="domain" description="Aspartate/glutamate/uridylate kinase" evidence="14">
    <location>
        <begin position="2"/>
        <end position="202"/>
    </location>
</feature>
<comment type="catalytic activity">
    <reaction evidence="13">
        <text>UMP + ATP = UDP + ADP</text>
        <dbReference type="Rhea" id="RHEA:24400"/>
        <dbReference type="ChEBI" id="CHEBI:30616"/>
        <dbReference type="ChEBI" id="CHEBI:57865"/>
        <dbReference type="ChEBI" id="CHEBI:58223"/>
        <dbReference type="ChEBI" id="CHEBI:456216"/>
        <dbReference type="EC" id="2.7.4.22"/>
    </reaction>
</comment>
<keyword evidence="9 15" id="KW-0418">Kinase</keyword>
<sequence>MKIISVGGSIVIPKTGFDIKFLKKFRKLILNEVKNGNKFILTIGGGATCRAYQDVAKKVTKLSDRDLDWVGIHSTILNANFVRILFGEHAYKEVVRDPSKKIKTNKPVIITAGWQPGHSTDTDAVLLAKTYGVKDIINLSNIEYVYDKDPNKYKNAKKIEQICWSDFRENIVGNTWNPGKSAPFDPIASREAEKLGLRVSILDGTNLKEVKNVLGGKNFHGTVIY</sequence>
<dbReference type="Pfam" id="PF00696">
    <property type="entry name" value="AA_kinase"/>
    <property type="match status" value="1"/>
</dbReference>
<dbReference type="GO" id="GO:0044210">
    <property type="term" value="P:'de novo' CTP biosynthetic process"/>
    <property type="evidence" value="ECO:0007669"/>
    <property type="project" value="UniProtKB-UniPathway"/>
</dbReference>
<evidence type="ECO:0000313" key="16">
    <source>
        <dbReference type="Proteomes" id="UP000228568"/>
    </source>
</evidence>
<dbReference type="AlphaFoldDB" id="A0A2M7V6P4"/>
<dbReference type="Gene3D" id="3.40.1160.10">
    <property type="entry name" value="Acetylglutamate kinase-like"/>
    <property type="match status" value="1"/>
</dbReference>
<evidence type="ECO:0000256" key="12">
    <source>
        <dbReference type="ARBA" id="ARBA00032092"/>
    </source>
</evidence>
<organism evidence="15 16">
    <name type="scientific">Candidatus Magasanikbacteria bacterium CG_4_10_14_0_2_um_filter_37_12</name>
    <dbReference type="NCBI Taxonomy" id="1974637"/>
    <lineage>
        <taxon>Bacteria</taxon>
        <taxon>Candidatus Magasanikiibacteriota</taxon>
    </lineage>
</organism>
<dbReference type="SUPFAM" id="SSF53633">
    <property type="entry name" value="Carbamate kinase-like"/>
    <property type="match status" value="1"/>
</dbReference>
<dbReference type="UniPathway" id="UPA00159">
    <property type="reaction ID" value="UER00275"/>
</dbReference>
<protein>
    <recommendedName>
        <fullName evidence="5">Uridylate kinase</fullName>
        <ecNumber evidence="4">2.7.4.22</ecNumber>
    </recommendedName>
    <alternativeName>
        <fullName evidence="12">Uridine monophosphate kinase</fullName>
    </alternativeName>
</protein>
<comment type="subcellular location">
    <subcellularLocation>
        <location evidence="1">Cytoplasm</location>
    </subcellularLocation>
</comment>
<keyword evidence="11" id="KW-0665">Pyrimidine biosynthesis</keyword>
<keyword evidence="6" id="KW-0963">Cytoplasm</keyword>
<evidence type="ECO:0000256" key="13">
    <source>
        <dbReference type="ARBA" id="ARBA00047767"/>
    </source>
</evidence>
<evidence type="ECO:0000256" key="4">
    <source>
        <dbReference type="ARBA" id="ARBA00012899"/>
    </source>
</evidence>
<evidence type="ECO:0000256" key="7">
    <source>
        <dbReference type="ARBA" id="ARBA00022679"/>
    </source>
</evidence>
<dbReference type="PANTHER" id="PTHR42833:SF4">
    <property type="entry name" value="URIDYLATE KINASE PUMPKIN, CHLOROPLASTIC"/>
    <property type="match status" value="1"/>
</dbReference>
<name>A0A2M7V6P4_9BACT</name>
<keyword evidence="7" id="KW-0808">Transferase</keyword>
<gene>
    <name evidence="15" type="ORF">COX81_03910</name>
</gene>
<comment type="caution">
    <text evidence="15">The sequence shown here is derived from an EMBL/GenBank/DDBJ whole genome shotgun (WGS) entry which is preliminary data.</text>
</comment>
<evidence type="ECO:0000256" key="10">
    <source>
        <dbReference type="ARBA" id="ARBA00022840"/>
    </source>
</evidence>
<evidence type="ECO:0000313" key="15">
    <source>
        <dbReference type="EMBL" id="PIZ94349.1"/>
    </source>
</evidence>
<dbReference type="GO" id="GO:0033862">
    <property type="term" value="F:UMP kinase activity"/>
    <property type="evidence" value="ECO:0007669"/>
    <property type="project" value="UniProtKB-EC"/>
</dbReference>
<proteinExistence type="inferred from homology"/>
<dbReference type="Proteomes" id="UP000228568">
    <property type="component" value="Unassembled WGS sequence"/>
</dbReference>
<dbReference type="GO" id="GO:0005737">
    <property type="term" value="C:cytoplasm"/>
    <property type="evidence" value="ECO:0007669"/>
    <property type="project" value="UniProtKB-SubCell"/>
</dbReference>
<evidence type="ECO:0000256" key="1">
    <source>
        <dbReference type="ARBA" id="ARBA00004496"/>
    </source>
</evidence>
<dbReference type="GO" id="GO:0006225">
    <property type="term" value="P:UDP biosynthetic process"/>
    <property type="evidence" value="ECO:0007669"/>
    <property type="project" value="TreeGrafter"/>
</dbReference>
<evidence type="ECO:0000256" key="6">
    <source>
        <dbReference type="ARBA" id="ARBA00022490"/>
    </source>
</evidence>
<dbReference type="EC" id="2.7.4.22" evidence="4"/>
<evidence type="ECO:0000256" key="8">
    <source>
        <dbReference type="ARBA" id="ARBA00022741"/>
    </source>
</evidence>
<keyword evidence="10" id="KW-0067">ATP-binding</keyword>
<evidence type="ECO:0000256" key="11">
    <source>
        <dbReference type="ARBA" id="ARBA00022975"/>
    </source>
</evidence>
<dbReference type="InterPro" id="IPR011817">
    <property type="entry name" value="Uridylate_kinase"/>
</dbReference>
<dbReference type="InterPro" id="IPR011818">
    <property type="entry name" value="Uridylate_kinase_arch/spir"/>
</dbReference>
<evidence type="ECO:0000256" key="5">
    <source>
        <dbReference type="ARBA" id="ARBA00016403"/>
    </source>
</evidence>
<dbReference type="PIRSF" id="PIRSF005650">
    <property type="entry name" value="Uridylate_kin"/>
    <property type="match status" value="1"/>
</dbReference>
<comment type="similarity">
    <text evidence="3">Belongs to the UMP kinase family.</text>
</comment>
<dbReference type="NCBIfam" id="TIGR02076">
    <property type="entry name" value="pyrH_arch"/>
    <property type="match status" value="1"/>
</dbReference>
<accession>A0A2M7V6P4</accession>
<reference evidence="16" key="1">
    <citation type="submission" date="2017-09" db="EMBL/GenBank/DDBJ databases">
        <title>Depth-based differentiation of microbial function through sediment-hosted aquifers and enrichment of novel symbionts in the deep terrestrial subsurface.</title>
        <authorList>
            <person name="Probst A.J."/>
            <person name="Ladd B."/>
            <person name="Jarett J.K."/>
            <person name="Geller-Mcgrath D.E."/>
            <person name="Sieber C.M.K."/>
            <person name="Emerson J.B."/>
            <person name="Anantharaman K."/>
            <person name="Thomas B.C."/>
            <person name="Malmstrom R."/>
            <person name="Stieglmeier M."/>
            <person name="Klingl A."/>
            <person name="Woyke T."/>
            <person name="Ryan C.M."/>
            <person name="Banfield J.F."/>
        </authorList>
    </citation>
    <scope>NUCLEOTIDE SEQUENCE [LARGE SCALE GENOMIC DNA]</scope>
</reference>
<comment type="pathway">
    <text evidence="2">Pyrimidine metabolism; CTP biosynthesis via de novo pathway; UDP from UMP (UMPK route): step 1/1.</text>
</comment>
<evidence type="ECO:0000259" key="14">
    <source>
        <dbReference type="Pfam" id="PF00696"/>
    </source>
</evidence>